<feature type="compositionally biased region" description="Basic residues" evidence="7">
    <location>
        <begin position="108"/>
        <end position="128"/>
    </location>
</feature>
<keyword evidence="9" id="KW-1185">Reference proteome</keyword>
<dbReference type="Gene3D" id="6.10.250.2430">
    <property type="match status" value="1"/>
</dbReference>
<comment type="function">
    <text evidence="6">Component of the sequence-specific heterotrimeric transcription factor (NF-Y) which specifically recognizes a 5'-CCAAT-3' box motif found in the promoters of its target genes.</text>
</comment>
<feature type="compositionally biased region" description="Basic and acidic residues" evidence="7">
    <location>
        <begin position="136"/>
        <end position="147"/>
    </location>
</feature>
<protein>
    <recommendedName>
        <fullName evidence="6">Transcriptional activator HAP2</fullName>
    </recommendedName>
</protein>
<proteinExistence type="inferred from homology"/>
<gene>
    <name evidence="8" type="ORF">G6F50_009272</name>
</gene>
<dbReference type="PROSITE" id="PS51152">
    <property type="entry name" value="NFYA_HAP2_2"/>
    <property type="match status" value="1"/>
</dbReference>
<feature type="region of interest" description="Disordered" evidence="7">
    <location>
        <begin position="32"/>
        <end position="55"/>
    </location>
</feature>
<feature type="compositionally biased region" description="Polar residues" evidence="7">
    <location>
        <begin position="151"/>
        <end position="168"/>
    </location>
</feature>
<dbReference type="GO" id="GO:0003700">
    <property type="term" value="F:DNA-binding transcription factor activity"/>
    <property type="evidence" value="ECO:0007669"/>
    <property type="project" value="UniProtKB-UniRule"/>
</dbReference>
<comment type="subunit">
    <text evidence="6">Heterotrimer.</text>
</comment>
<comment type="similarity">
    <text evidence="6">Belongs to the NFYA/HAP2 subunit family.</text>
</comment>
<accession>A0A9P6YX19</accession>
<dbReference type="GO" id="GO:0003677">
    <property type="term" value="F:DNA binding"/>
    <property type="evidence" value="ECO:0007669"/>
    <property type="project" value="UniProtKB-KW"/>
</dbReference>
<keyword evidence="2 6" id="KW-0805">Transcription regulation</keyword>
<organism evidence="8 9">
    <name type="scientific">Rhizopus delemar</name>
    <dbReference type="NCBI Taxonomy" id="936053"/>
    <lineage>
        <taxon>Eukaryota</taxon>
        <taxon>Fungi</taxon>
        <taxon>Fungi incertae sedis</taxon>
        <taxon>Mucoromycota</taxon>
        <taxon>Mucoromycotina</taxon>
        <taxon>Mucoromycetes</taxon>
        <taxon>Mucorales</taxon>
        <taxon>Mucorineae</taxon>
        <taxon>Rhizopodaceae</taxon>
        <taxon>Rhizopus</taxon>
    </lineage>
</organism>
<evidence type="ECO:0000256" key="5">
    <source>
        <dbReference type="ARBA" id="ARBA00023242"/>
    </source>
</evidence>
<feature type="region of interest" description="Disordered" evidence="7">
    <location>
        <begin position="97"/>
        <end position="177"/>
    </location>
</feature>
<dbReference type="Pfam" id="PF02045">
    <property type="entry name" value="CBFB_NFYA"/>
    <property type="match status" value="1"/>
</dbReference>
<sequence>MTDSTPQPHSMLHPHEAYAYQAAQNIDLHQPDTRHSDLYHPPPHSPPTPYTMPTTTTSYHRPIMNHSQHHQPIEPTGEEPLYVNAKQYHRILKRRAARTRLEEQSKLKQARKPYLHESRHKHAMRRPRGPGGRFLTAKEVEELERTGKLPGQTSDQRAMNEPWSSNNFQQQQQQQQQ</sequence>
<dbReference type="EMBL" id="JAANIU010001787">
    <property type="protein sequence ID" value="KAG1566306.1"/>
    <property type="molecule type" value="Genomic_DNA"/>
</dbReference>
<dbReference type="InterPro" id="IPR001289">
    <property type="entry name" value="NFYA"/>
</dbReference>
<dbReference type="AlphaFoldDB" id="A0A9P6YX19"/>
<evidence type="ECO:0000256" key="6">
    <source>
        <dbReference type="RuleBase" id="RU367155"/>
    </source>
</evidence>
<dbReference type="Proteomes" id="UP000740926">
    <property type="component" value="Unassembled WGS sequence"/>
</dbReference>
<dbReference type="PRINTS" id="PR00616">
    <property type="entry name" value="CCAATSUBUNTB"/>
</dbReference>
<keyword evidence="3 6" id="KW-0238">DNA-binding</keyword>
<keyword evidence="4 6" id="KW-0804">Transcription</keyword>
<dbReference type="SMART" id="SM00521">
    <property type="entry name" value="CBF"/>
    <property type="match status" value="1"/>
</dbReference>
<keyword evidence="5 6" id="KW-0539">Nucleus</keyword>
<feature type="compositionally biased region" description="Pro residues" evidence="7">
    <location>
        <begin position="40"/>
        <end position="50"/>
    </location>
</feature>
<evidence type="ECO:0000256" key="2">
    <source>
        <dbReference type="ARBA" id="ARBA00023015"/>
    </source>
</evidence>
<evidence type="ECO:0000313" key="8">
    <source>
        <dbReference type="EMBL" id="KAG1566306.1"/>
    </source>
</evidence>
<evidence type="ECO:0000313" key="9">
    <source>
        <dbReference type="Proteomes" id="UP000740926"/>
    </source>
</evidence>
<name>A0A9P6YX19_9FUNG</name>
<comment type="subcellular location">
    <subcellularLocation>
        <location evidence="1 6">Nucleus</location>
    </subcellularLocation>
</comment>
<evidence type="ECO:0000256" key="3">
    <source>
        <dbReference type="ARBA" id="ARBA00023125"/>
    </source>
</evidence>
<comment type="caution">
    <text evidence="8">The sequence shown here is derived from an EMBL/GenBank/DDBJ whole genome shotgun (WGS) entry which is preliminary data.</text>
</comment>
<evidence type="ECO:0000256" key="4">
    <source>
        <dbReference type="ARBA" id="ARBA00023163"/>
    </source>
</evidence>
<evidence type="ECO:0000256" key="7">
    <source>
        <dbReference type="SAM" id="MobiDB-lite"/>
    </source>
</evidence>
<evidence type="ECO:0000256" key="1">
    <source>
        <dbReference type="ARBA" id="ARBA00004123"/>
    </source>
</evidence>
<dbReference type="GO" id="GO:0005634">
    <property type="term" value="C:nucleus"/>
    <property type="evidence" value="ECO:0007669"/>
    <property type="project" value="UniProtKB-SubCell"/>
</dbReference>
<reference evidence="8 9" key="1">
    <citation type="journal article" date="2020" name="Microb. Genom.">
        <title>Genetic diversity of clinical and environmental Mucorales isolates obtained from an investigation of mucormycosis cases among solid organ transplant recipients.</title>
        <authorList>
            <person name="Nguyen M.H."/>
            <person name="Kaul D."/>
            <person name="Muto C."/>
            <person name="Cheng S.J."/>
            <person name="Richter R.A."/>
            <person name="Bruno V.M."/>
            <person name="Liu G."/>
            <person name="Beyhan S."/>
            <person name="Sundermann A.J."/>
            <person name="Mounaud S."/>
            <person name="Pasculle A.W."/>
            <person name="Nierman W.C."/>
            <person name="Driscoll E."/>
            <person name="Cumbie R."/>
            <person name="Clancy C.J."/>
            <person name="Dupont C.L."/>
        </authorList>
    </citation>
    <scope>NUCLEOTIDE SEQUENCE [LARGE SCALE GENOMIC DNA]</scope>
    <source>
        <strain evidence="8 9">GL24</strain>
    </source>
</reference>
<dbReference type="PANTHER" id="PTHR12632">
    <property type="entry name" value="TRANSCRIPTION FACTOR NF-Y ALPHA-RELATED"/>
    <property type="match status" value="1"/>
</dbReference>